<reference evidence="1" key="2">
    <citation type="journal article" date="2023" name="Plants (Basel)">
        <title>Annotation of the Turnera subulata (Passifloraceae) Draft Genome Reveals the S-Locus Evolved after the Divergence of Turneroideae from Passifloroideae in a Stepwise Manner.</title>
        <authorList>
            <person name="Henning P.M."/>
            <person name="Roalson E.H."/>
            <person name="Mir W."/>
            <person name="McCubbin A.G."/>
            <person name="Shore J.S."/>
        </authorList>
    </citation>
    <scope>NUCLEOTIDE SEQUENCE</scope>
    <source>
        <strain evidence="1">F60SS</strain>
    </source>
</reference>
<gene>
    <name evidence="1" type="ORF">Tsubulata_050257</name>
</gene>
<dbReference type="AlphaFoldDB" id="A0A9Q0G8D8"/>
<evidence type="ECO:0000313" key="1">
    <source>
        <dbReference type="EMBL" id="KAJ4843741.1"/>
    </source>
</evidence>
<evidence type="ECO:0000313" key="2">
    <source>
        <dbReference type="Proteomes" id="UP001141552"/>
    </source>
</evidence>
<dbReference type="EMBL" id="JAKUCV010002157">
    <property type="protein sequence ID" value="KAJ4843741.1"/>
    <property type="molecule type" value="Genomic_DNA"/>
</dbReference>
<reference evidence="1" key="1">
    <citation type="submission" date="2022-02" db="EMBL/GenBank/DDBJ databases">
        <authorList>
            <person name="Henning P.M."/>
            <person name="McCubbin A.G."/>
            <person name="Shore J.S."/>
        </authorList>
    </citation>
    <scope>NUCLEOTIDE SEQUENCE</scope>
    <source>
        <strain evidence="1">F60SS</strain>
        <tissue evidence="1">Leaves</tissue>
    </source>
</reference>
<name>A0A9Q0G8D8_9ROSI</name>
<organism evidence="1 2">
    <name type="scientific">Turnera subulata</name>
    <dbReference type="NCBI Taxonomy" id="218843"/>
    <lineage>
        <taxon>Eukaryota</taxon>
        <taxon>Viridiplantae</taxon>
        <taxon>Streptophyta</taxon>
        <taxon>Embryophyta</taxon>
        <taxon>Tracheophyta</taxon>
        <taxon>Spermatophyta</taxon>
        <taxon>Magnoliopsida</taxon>
        <taxon>eudicotyledons</taxon>
        <taxon>Gunneridae</taxon>
        <taxon>Pentapetalae</taxon>
        <taxon>rosids</taxon>
        <taxon>fabids</taxon>
        <taxon>Malpighiales</taxon>
        <taxon>Passifloraceae</taxon>
        <taxon>Turnera</taxon>
    </lineage>
</organism>
<feature type="non-terminal residue" evidence="1">
    <location>
        <position position="1"/>
    </location>
</feature>
<accession>A0A9Q0G8D8</accession>
<proteinExistence type="predicted"/>
<protein>
    <submittedName>
        <fullName evidence="1">Uncharacterized protein</fullName>
    </submittedName>
</protein>
<keyword evidence="2" id="KW-1185">Reference proteome</keyword>
<sequence>MDLGAHAKKGKKPIQRAADFPNENLIVKVTWNLEKSIFLSIVGNQLTAKSCWGFAARDTSESQFNIGIDDVADRVELSEL</sequence>
<dbReference type="Proteomes" id="UP001141552">
    <property type="component" value="Unassembled WGS sequence"/>
</dbReference>
<comment type="caution">
    <text evidence="1">The sequence shown here is derived from an EMBL/GenBank/DDBJ whole genome shotgun (WGS) entry which is preliminary data.</text>
</comment>